<dbReference type="EMBL" id="JAVDDT010000001">
    <property type="protein sequence ID" value="MDQ2068502.1"/>
    <property type="molecule type" value="Genomic_DNA"/>
</dbReference>
<dbReference type="Proteomes" id="UP001239019">
    <property type="component" value="Unassembled WGS sequence"/>
</dbReference>
<evidence type="ECO:0000313" key="3">
    <source>
        <dbReference type="Proteomes" id="UP001239019"/>
    </source>
</evidence>
<keyword evidence="1" id="KW-0732">Signal</keyword>
<reference evidence="2 3" key="1">
    <citation type="submission" date="2023-08" db="EMBL/GenBank/DDBJ databases">
        <title>Whole-genome sequencing of halo(alkali)philic microorganisms from hypersaline lakes.</title>
        <authorList>
            <person name="Sorokin D.Y."/>
            <person name="Abbas B."/>
            <person name="Merkel A.Y."/>
        </authorList>
    </citation>
    <scope>NUCLEOTIDE SEQUENCE [LARGE SCALE GENOMIC DNA]</scope>
    <source>
        <strain evidence="2 3">AB-CW4</strain>
    </source>
</reference>
<keyword evidence="3" id="KW-1185">Reference proteome</keyword>
<protein>
    <recommendedName>
        <fullName evidence="4">DUF3426 domain-containing protein</fullName>
    </recommendedName>
</protein>
<evidence type="ECO:0000256" key="1">
    <source>
        <dbReference type="SAM" id="SignalP"/>
    </source>
</evidence>
<comment type="caution">
    <text evidence="2">The sequence shown here is derived from an EMBL/GenBank/DDBJ whole genome shotgun (WGS) entry which is preliminary data.</text>
</comment>
<feature type="chain" id="PRO_5046784984" description="DUF3426 domain-containing protein" evidence="1">
    <location>
        <begin position="23"/>
        <end position="125"/>
    </location>
</feature>
<evidence type="ECO:0008006" key="4">
    <source>
        <dbReference type="Google" id="ProtNLM"/>
    </source>
</evidence>
<feature type="signal peptide" evidence="1">
    <location>
        <begin position="1"/>
        <end position="22"/>
    </location>
</feature>
<proteinExistence type="predicted"/>
<gene>
    <name evidence="2" type="ORF">RBH19_01275</name>
</gene>
<evidence type="ECO:0000313" key="2">
    <source>
        <dbReference type="EMBL" id="MDQ2068502.1"/>
    </source>
</evidence>
<name>A0ABU0W3B1_9GAMM</name>
<sequence>MKAIAIPFTILAALLLSTTSWAACSSSDFDIEGLEISVDNCSGRNCPRLVIRGELVNHCSAPAGARVEIEALDDSGRKVDSVDGWPARTANIEAGGRAEFDFTAMMRFRRNMSDFAVSIVESRNW</sequence>
<accession>A0ABU0W3B1</accession>
<organism evidence="2 3">
    <name type="scientific">Natronospira bacteriovora</name>
    <dbReference type="NCBI Taxonomy" id="3069753"/>
    <lineage>
        <taxon>Bacteria</taxon>
        <taxon>Pseudomonadati</taxon>
        <taxon>Pseudomonadota</taxon>
        <taxon>Gammaproteobacteria</taxon>
        <taxon>Natronospirales</taxon>
        <taxon>Natronospiraceae</taxon>
        <taxon>Natronospira</taxon>
    </lineage>
</organism>
<dbReference type="RefSeq" id="WP_306726987.1">
    <property type="nucleotide sequence ID" value="NZ_JAVDDT010000001.1"/>
</dbReference>
<dbReference type="PROSITE" id="PS51257">
    <property type="entry name" value="PROKAR_LIPOPROTEIN"/>
    <property type="match status" value="1"/>
</dbReference>